<evidence type="ECO:0000313" key="5">
    <source>
        <dbReference type="EMBL" id="MCI4658551.1"/>
    </source>
</evidence>
<dbReference type="Proteomes" id="UP001165341">
    <property type="component" value="Unassembled WGS sequence"/>
</dbReference>
<dbReference type="InterPro" id="IPR036265">
    <property type="entry name" value="HIT-like_sf"/>
</dbReference>
<keyword evidence="6" id="KW-1185">Reference proteome</keyword>
<accession>A0AA41UL46</accession>
<organism evidence="5 6">
    <name type="scientific">Cryobacterium zhongshanensis</name>
    <dbReference type="NCBI Taxonomy" id="2928153"/>
    <lineage>
        <taxon>Bacteria</taxon>
        <taxon>Bacillati</taxon>
        <taxon>Actinomycetota</taxon>
        <taxon>Actinomycetes</taxon>
        <taxon>Micrococcales</taxon>
        <taxon>Microbacteriaceae</taxon>
        <taxon>Cryobacterium</taxon>
    </lineage>
</organism>
<name>A0AA41UL46_9MICO</name>
<dbReference type="EMBL" id="JALGAR010000003">
    <property type="protein sequence ID" value="MCI4658551.1"/>
    <property type="molecule type" value="Genomic_DNA"/>
</dbReference>
<feature type="active site" description="Tele-AMP-histidine intermediate" evidence="1">
    <location>
        <position position="104"/>
    </location>
</feature>
<dbReference type="Gene3D" id="3.30.428.10">
    <property type="entry name" value="HIT-like"/>
    <property type="match status" value="1"/>
</dbReference>
<dbReference type="InterPro" id="IPR011146">
    <property type="entry name" value="HIT-like"/>
</dbReference>
<evidence type="ECO:0000259" key="4">
    <source>
        <dbReference type="PROSITE" id="PS51084"/>
    </source>
</evidence>
<feature type="short sequence motif" description="Histidine triad motif" evidence="2 3">
    <location>
        <begin position="102"/>
        <end position="106"/>
    </location>
</feature>
<comment type="caution">
    <text evidence="5">The sequence shown here is derived from an EMBL/GenBank/DDBJ whole genome shotgun (WGS) entry which is preliminary data.</text>
</comment>
<evidence type="ECO:0000256" key="2">
    <source>
        <dbReference type="PIRSR" id="PIRSR601310-3"/>
    </source>
</evidence>
<dbReference type="SUPFAM" id="SSF54197">
    <property type="entry name" value="HIT-like"/>
    <property type="match status" value="1"/>
</dbReference>
<dbReference type="RefSeq" id="WP_243012265.1">
    <property type="nucleotide sequence ID" value="NZ_JALGAR010000003.1"/>
</dbReference>
<feature type="domain" description="HIT" evidence="4">
    <location>
        <begin position="10"/>
        <end position="118"/>
    </location>
</feature>
<gene>
    <name evidence="5" type="ORF">MQH31_12120</name>
</gene>
<dbReference type="PRINTS" id="PR00332">
    <property type="entry name" value="HISTRIAD"/>
</dbReference>
<dbReference type="Pfam" id="PF01230">
    <property type="entry name" value="HIT"/>
    <property type="match status" value="1"/>
</dbReference>
<proteinExistence type="predicted"/>
<evidence type="ECO:0000313" key="6">
    <source>
        <dbReference type="Proteomes" id="UP001165341"/>
    </source>
</evidence>
<dbReference type="AlphaFoldDB" id="A0AA41UL46"/>
<dbReference type="PANTHER" id="PTHR23089">
    <property type="entry name" value="HISTIDINE TRIAD HIT PROTEIN"/>
    <property type="match status" value="1"/>
</dbReference>
<protein>
    <submittedName>
        <fullName evidence="5">HIT domain-containing protein</fullName>
    </submittedName>
</protein>
<dbReference type="PROSITE" id="PS51084">
    <property type="entry name" value="HIT_2"/>
    <property type="match status" value="1"/>
</dbReference>
<reference evidence="5" key="1">
    <citation type="submission" date="2022-03" db="EMBL/GenBank/DDBJ databases">
        <title>Cryobacterium sp. nov. strain ZS14-85, isolated from Antarctic soil.</title>
        <authorList>
            <person name="Li J."/>
            <person name="Niu G."/>
        </authorList>
    </citation>
    <scope>NUCLEOTIDE SEQUENCE</scope>
    <source>
        <strain evidence="5">ZS14-85</strain>
    </source>
</reference>
<dbReference type="InterPro" id="IPR001310">
    <property type="entry name" value="Histidine_triad_HIT"/>
</dbReference>
<sequence>MSASGAEPSVFSRIVAREIPATIVAETDRIIAFADINPQAPVHIVITTKTEEYRNVVELAAGDPGLLAELVAVAGRVATELSDGQFRLVFNTGAAAGQTVFHVHAHVLALKPSGDAAAGSLGEGTLGSV</sequence>
<evidence type="ECO:0000256" key="3">
    <source>
        <dbReference type="PROSITE-ProRule" id="PRU00464"/>
    </source>
</evidence>
<evidence type="ECO:0000256" key="1">
    <source>
        <dbReference type="PIRSR" id="PIRSR601310-1"/>
    </source>
</evidence>
<dbReference type="GO" id="GO:0003824">
    <property type="term" value="F:catalytic activity"/>
    <property type="evidence" value="ECO:0007669"/>
    <property type="project" value="InterPro"/>
</dbReference>